<accession>A0A9N7U9C8</accession>
<proteinExistence type="predicted"/>
<protein>
    <submittedName>
        <fullName evidence="2">Uncharacterized protein</fullName>
    </submittedName>
</protein>
<dbReference type="AlphaFoldDB" id="A0A9N7U9C8"/>
<keyword evidence="3" id="KW-1185">Reference proteome</keyword>
<feature type="compositionally biased region" description="Polar residues" evidence="1">
    <location>
        <begin position="132"/>
        <end position="142"/>
    </location>
</feature>
<organism evidence="2 3">
    <name type="scientific">Pleuronectes platessa</name>
    <name type="common">European plaice</name>
    <dbReference type="NCBI Taxonomy" id="8262"/>
    <lineage>
        <taxon>Eukaryota</taxon>
        <taxon>Metazoa</taxon>
        <taxon>Chordata</taxon>
        <taxon>Craniata</taxon>
        <taxon>Vertebrata</taxon>
        <taxon>Euteleostomi</taxon>
        <taxon>Actinopterygii</taxon>
        <taxon>Neopterygii</taxon>
        <taxon>Teleostei</taxon>
        <taxon>Neoteleostei</taxon>
        <taxon>Acanthomorphata</taxon>
        <taxon>Carangaria</taxon>
        <taxon>Pleuronectiformes</taxon>
        <taxon>Pleuronectoidei</taxon>
        <taxon>Pleuronectidae</taxon>
        <taxon>Pleuronectes</taxon>
    </lineage>
</organism>
<comment type="caution">
    <text evidence="2">The sequence shown here is derived from an EMBL/GenBank/DDBJ whole genome shotgun (WGS) entry which is preliminary data.</text>
</comment>
<feature type="region of interest" description="Disordered" evidence="1">
    <location>
        <begin position="105"/>
        <end position="178"/>
    </location>
</feature>
<name>A0A9N7U9C8_PLEPL</name>
<feature type="compositionally biased region" description="Basic and acidic residues" evidence="1">
    <location>
        <begin position="168"/>
        <end position="178"/>
    </location>
</feature>
<evidence type="ECO:0000313" key="2">
    <source>
        <dbReference type="EMBL" id="CAB1427190.1"/>
    </source>
</evidence>
<evidence type="ECO:0000313" key="3">
    <source>
        <dbReference type="Proteomes" id="UP001153269"/>
    </source>
</evidence>
<dbReference type="Proteomes" id="UP001153269">
    <property type="component" value="Unassembled WGS sequence"/>
</dbReference>
<dbReference type="EMBL" id="CADEAL010000949">
    <property type="protein sequence ID" value="CAB1427190.1"/>
    <property type="molecule type" value="Genomic_DNA"/>
</dbReference>
<gene>
    <name evidence="2" type="ORF">PLEPLA_LOCUS15128</name>
</gene>
<evidence type="ECO:0000256" key="1">
    <source>
        <dbReference type="SAM" id="MobiDB-lite"/>
    </source>
</evidence>
<reference evidence="2" key="1">
    <citation type="submission" date="2020-03" db="EMBL/GenBank/DDBJ databases">
        <authorList>
            <person name="Weist P."/>
        </authorList>
    </citation>
    <scope>NUCLEOTIDE SEQUENCE</scope>
</reference>
<sequence length="178" mass="19377">MLIHVDTWIYGLTLSARILSSDSWIETLWSQNHCCTNLQYDLTLRDSQLLRGDDPVTPRPSLALTVSAVMSSRCAAEGGGGRGETLSEGTLSGLMEWLAEAWGRGSAQGPAMKGERGAWQGRGGDRSLTLDIPQSETSTTQEPVERGRVPPAPHTVQHEEIQTQNHPEPTEGIDRLTS</sequence>